<dbReference type="Proteomes" id="UP001601288">
    <property type="component" value="Unassembled WGS sequence"/>
</dbReference>
<evidence type="ECO:0000256" key="2">
    <source>
        <dbReference type="ARBA" id="ARBA00022679"/>
    </source>
</evidence>
<gene>
    <name evidence="4" type="ORF">ACFYM3_03835</name>
</gene>
<keyword evidence="2 4" id="KW-0808">Transferase</keyword>
<dbReference type="Pfam" id="PF13692">
    <property type="entry name" value="Glyco_trans_1_4"/>
    <property type="match status" value="1"/>
</dbReference>
<dbReference type="CDD" id="cd03801">
    <property type="entry name" value="GT4_PimA-like"/>
    <property type="match status" value="1"/>
</dbReference>
<dbReference type="PANTHER" id="PTHR45947:SF3">
    <property type="entry name" value="SULFOQUINOVOSYL TRANSFERASE SQD2"/>
    <property type="match status" value="1"/>
</dbReference>
<accession>A0ABW6L5J8</accession>
<dbReference type="SUPFAM" id="SSF53756">
    <property type="entry name" value="UDP-Glycosyltransferase/glycogen phosphorylase"/>
    <property type="match status" value="1"/>
</dbReference>
<reference evidence="4 5" key="1">
    <citation type="submission" date="2024-10" db="EMBL/GenBank/DDBJ databases">
        <title>The Natural Products Discovery Center: Release of the First 8490 Sequenced Strains for Exploring Actinobacteria Biosynthetic Diversity.</title>
        <authorList>
            <person name="Kalkreuter E."/>
            <person name="Kautsar S.A."/>
            <person name="Yang D."/>
            <person name="Bader C.D."/>
            <person name="Teijaro C.N."/>
            <person name="Fluegel L."/>
            <person name="Davis C.M."/>
            <person name="Simpson J.R."/>
            <person name="Lauterbach L."/>
            <person name="Steele A.D."/>
            <person name="Gui C."/>
            <person name="Meng S."/>
            <person name="Li G."/>
            <person name="Viehrig K."/>
            <person name="Ye F."/>
            <person name="Su P."/>
            <person name="Kiefer A.F."/>
            <person name="Nichols A."/>
            <person name="Cepeda A.J."/>
            <person name="Yan W."/>
            <person name="Fan B."/>
            <person name="Jiang Y."/>
            <person name="Adhikari A."/>
            <person name="Zheng C.-J."/>
            <person name="Schuster L."/>
            <person name="Cowan T.M."/>
            <person name="Smanski M.J."/>
            <person name="Chevrette M.G."/>
            <person name="De Carvalho L.P.S."/>
            <person name="Shen B."/>
        </authorList>
    </citation>
    <scope>NUCLEOTIDE SEQUENCE [LARGE SCALE GENOMIC DNA]</scope>
    <source>
        <strain evidence="4 5">NPDC007066</strain>
    </source>
</reference>
<dbReference type="RefSeq" id="WP_358277462.1">
    <property type="nucleotide sequence ID" value="NZ_JBEYGJ010000001.1"/>
</dbReference>
<dbReference type="Gene3D" id="3.40.50.2000">
    <property type="entry name" value="Glycogen Phosphorylase B"/>
    <property type="match status" value="2"/>
</dbReference>
<keyword evidence="1 4" id="KW-0328">Glycosyltransferase</keyword>
<dbReference type="InterPro" id="IPR050194">
    <property type="entry name" value="Glycosyltransferase_grp1"/>
</dbReference>
<proteinExistence type="predicted"/>
<evidence type="ECO:0000313" key="5">
    <source>
        <dbReference type="Proteomes" id="UP001601288"/>
    </source>
</evidence>
<protein>
    <submittedName>
        <fullName evidence="4">Glycosyltransferase family 4 protein</fullName>
        <ecNumber evidence="4">2.4.-.-</ecNumber>
    </submittedName>
</protein>
<dbReference type="GO" id="GO:0016757">
    <property type="term" value="F:glycosyltransferase activity"/>
    <property type="evidence" value="ECO:0007669"/>
    <property type="project" value="UniProtKB-KW"/>
</dbReference>
<dbReference type="PANTHER" id="PTHR45947">
    <property type="entry name" value="SULFOQUINOVOSYL TRANSFERASE SQD2"/>
    <property type="match status" value="1"/>
</dbReference>
<dbReference type="EMBL" id="JBIAFP010000002">
    <property type="protein sequence ID" value="MFE9223765.1"/>
    <property type="molecule type" value="Genomic_DNA"/>
</dbReference>
<keyword evidence="5" id="KW-1185">Reference proteome</keyword>
<dbReference type="Pfam" id="PF13439">
    <property type="entry name" value="Glyco_transf_4"/>
    <property type="match status" value="1"/>
</dbReference>
<sequence>MPTPTLQHGDRPDGQGAHRFTILHIAQSSGGGVARVVADLAARQKTRGDRVVVACLPDTRLSTAAAQGGAEVRVWNARRSPGPALLKEAADLRRIVDRVRPDVVHLHSSKAGLAGRLALRGALPTVFQPHAWSFEAVTGPMAVATVRWERTGARWAHRLVCVSDGERGQGEAAGVHAAYTIVRNGVDIGHFDSTTAPSRETVRARLGISASTPLVVCVARLCRQKGQDVLLAAWPSVVDRVPGARLVLVGDGSDRAALAARAPSAVSFAGDVADPRDWYIAADLVTLSSRWEAGMALAPLEAMACSRPVVVTDVPGAREFLPPRHATDCLVPRDDPAALGGKLTHLLADRASGRALGKQAHDYTCRHHSVDQVVERMYAVYGDAVRAWTDGVRPG</sequence>
<comment type="caution">
    <text evidence="4">The sequence shown here is derived from an EMBL/GenBank/DDBJ whole genome shotgun (WGS) entry which is preliminary data.</text>
</comment>
<evidence type="ECO:0000313" key="4">
    <source>
        <dbReference type="EMBL" id="MFE9223765.1"/>
    </source>
</evidence>
<dbReference type="EC" id="2.4.-.-" evidence="4"/>
<organism evidence="4 5">
    <name type="scientific">Streptomyces massasporeus</name>
    <dbReference type="NCBI Taxonomy" id="67324"/>
    <lineage>
        <taxon>Bacteria</taxon>
        <taxon>Bacillati</taxon>
        <taxon>Actinomycetota</taxon>
        <taxon>Actinomycetes</taxon>
        <taxon>Kitasatosporales</taxon>
        <taxon>Streptomycetaceae</taxon>
        <taxon>Streptomyces</taxon>
    </lineage>
</organism>
<evidence type="ECO:0000256" key="1">
    <source>
        <dbReference type="ARBA" id="ARBA00022676"/>
    </source>
</evidence>
<name>A0ABW6L5J8_9ACTN</name>
<evidence type="ECO:0000259" key="3">
    <source>
        <dbReference type="Pfam" id="PF13439"/>
    </source>
</evidence>
<feature type="domain" description="Glycosyltransferase subfamily 4-like N-terminal" evidence="3">
    <location>
        <begin position="31"/>
        <end position="188"/>
    </location>
</feature>
<dbReference type="InterPro" id="IPR028098">
    <property type="entry name" value="Glyco_trans_4-like_N"/>
</dbReference>